<keyword evidence="6" id="KW-1185">Reference proteome</keyword>
<dbReference type="SUPFAM" id="SSF56808">
    <property type="entry name" value="Ribosomal protein L1"/>
    <property type="match status" value="1"/>
</dbReference>
<dbReference type="Proteomes" id="UP001153620">
    <property type="component" value="Chromosome 3"/>
</dbReference>
<dbReference type="Gene3D" id="3.40.50.790">
    <property type="match status" value="1"/>
</dbReference>
<sequence>MLRNLPNLFNAINLSNQVRQNVRTLYVSATNEAARKGTREKARKKKVKVEIKKVGFIPHNLRKKVKIEINKHVDDSWKPTSSDDVWIGKYCQYPVFTVQEAVKFHRETHHPTMYNVPNAAIIAEIEINMQGDKPTRFVENFHRMAPINHKFDHGEERSILVLTKGQENIDIAKKAGATLVGDVGLIKSIQNGDLSIQEYQYIIAHNNILADLVHVRGLMKRRFPNPKSGTLGSDLEEMIQKFVNGITYSALKDENQQNFAQITAQFGTLDMDEKHLEDNLAQLLKDINTNRPKREGKFITRVFLKSPPSNETLKINPFEYVPEEQTFTSKKKPAVLAEEEHEESADADDDNNEKEKKEAVN</sequence>
<keyword evidence="2" id="KW-0689">Ribosomal protein</keyword>
<dbReference type="AlphaFoldDB" id="A0A9N9RZR2"/>
<dbReference type="InterPro" id="IPR016095">
    <property type="entry name" value="Ribosomal_uL1_3-a/b-sand"/>
</dbReference>
<dbReference type="PANTHER" id="PTHR36427">
    <property type="entry name" value="54S RIBOSOMAL PROTEIN L1, MITOCHONDRIAL"/>
    <property type="match status" value="1"/>
</dbReference>
<keyword evidence="3" id="KW-0687">Ribonucleoprotein</keyword>
<dbReference type="InterPro" id="IPR023674">
    <property type="entry name" value="Ribosomal_uL1-like"/>
</dbReference>
<proteinExistence type="inferred from homology"/>
<dbReference type="EMBL" id="OU895879">
    <property type="protein sequence ID" value="CAG9807159.1"/>
    <property type="molecule type" value="Genomic_DNA"/>
</dbReference>
<evidence type="ECO:0000313" key="5">
    <source>
        <dbReference type="EMBL" id="CAG9807159.1"/>
    </source>
</evidence>
<protein>
    <recommendedName>
        <fullName evidence="7">39S ribosomal protein L1, mitochondrial</fullName>
    </recommendedName>
</protein>
<evidence type="ECO:0000256" key="1">
    <source>
        <dbReference type="ARBA" id="ARBA00010531"/>
    </source>
</evidence>
<name>A0A9N9RZR2_9DIPT</name>
<evidence type="ECO:0000313" key="6">
    <source>
        <dbReference type="Proteomes" id="UP001153620"/>
    </source>
</evidence>
<dbReference type="GO" id="GO:0005840">
    <property type="term" value="C:ribosome"/>
    <property type="evidence" value="ECO:0007669"/>
    <property type="project" value="UniProtKB-KW"/>
</dbReference>
<accession>A0A9N9RZR2</accession>
<dbReference type="OrthoDB" id="1747252at2759"/>
<evidence type="ECO:0008006" key="7">
    <source>
        <dbReference type="Google" id="ProtNLM"/>
    </source>
</evidence>
<comment type="similarity">
    <text evidence="1">Belongs to the universal ribosomal protein uL1 family.</text>
</comment>
<gene>
    <name evidence="5" type="ORF">CHIRRI_LOCUS10008</name>
</gene>
<feature type="compositionally biased region" description="Acidic residues" evidence="4">
    <location>
        <begin position="337"/>
        <end position="352"/>
    </location>
</feature>
<evidence type="ECO:0000256" key="3">
    <source>
        <dbReference type="ARBA" id="ARBA00023274"/>
    </source>
</evidence>
<organism evidence="5 6">
    <name type="scientific">Chironomus riparius</name>
    <dbReference type="NCBI Taxonomy" id="315576"/>
    <lineage>
        <taxon>Eukaryota</taxon>
        <taxon>Metazoa</taxon>
        <taxon>Ecdysozoa</taxon>
        <taxon>Arthropoda</taxon>
        <taxon>Hexapoda</taxon>
        <taxon>Insecta</taxon>
        <taxon>Pterygota</taxon>
        <taxon>Neoptera</taxon>
        <taxon>Endopterygota</taxon>
        <taxon>Diptera</taxon>
        <taxon>Nematocera</taxon>
        <taxon>Chironomoidea</taxon>
        <taxon>Chironomidae</taxon>
        <taxon>Chironominae</taxon>
        <taxon>Chironomus</taxon>
    </lineage>
</organism>
<dbReference type="Gene3D" id="3.30.190.20">
    <property type="match status" value="1"/>
</dbReference>
<feature type="region of interest" description="Disordered" evidence="4">
    <location>
        <begin position="324"/>
        <end position="361"/>
    </location>
</feature>
<dbReference type="PANTHER" id="PTHR36427:SF3">
    <property type="entry name" value="LARGE RIBOSOMAL SUBUNIT PROTEIN UL1M"/>
    <property type="match status" value="1"/>
</dbReference>
<dbReference type="Pfam" id="PF00687">
    <property type="entry name" value="Ribosomal_L1"/>
    <property type="match status" value="1"/>
</dbReference>
<dbReference type="GO" id="GO:1990904">
    <property type="term" value="C:ribonucleoprotein complex"/>
    <property type="evidence" value="ECO:0007669"/>
    <property type="project" value="UniProtKB-KW"/>
</dbReference>
<evidence type="ECO:0000256" key="4">
    <source>
        <dbReference type="SAM" id="MobiDB-lite"/>
    </source>
</evidence>
<evidence type="ECO:0000256" key="2">
    <source>
        <dbReference type="ARBA" id="ARBA00022980"/>
    </source>
</evidence>
<reference evidence="5" key="2">
    <citation type="submission" date="2022-10" db="EMBL/GenBank/DDBJ databases">
        <authorList>
            <consortium name="ENA_rothamsted_submissions"/>
            <consortium name="culmorum"/>
            <person name="King R."/>
        </authorList>
    </citation>
    <scope>NUCLEOTIDE SEQUENCE</scope>
</reference>
<dbReference type="InterPro" id="IPR028364">
    <property type="entry name" value="Ribosomal_uL1/biogenesis"/>
</dbReference>
<reference evidence="5" key="1">
    <citation type="submission" date="2022-01" db="EMBL/GenBank/DDBJ databases">
        <authorList>
            <person name="King R."/>
        </authorList>
    </citation>
    <scope>NUCLEOTIDE SEQUENCE</scope>
</reference>